<dbReference type="SUPFAM" id="SSF50494">
    <property type="entry name" value="Trypsin-like serine proteases"/>
    <property type="match status" value="1"/>
</dbReference>
<name>A0ABP8AU33_9ACTN</name>
<dbReference type="InterPro" id="IPR027417">
    <property type="entry name" value="P-loop_NTPase"/>
</dbReference>
<keyword evidence="2" id="KW-1185">Reference proteome</keyword>
<dbReference type="PRINTS" id="PR00364">
    <property type="entry name" value="DISEASERSIST"/>
</dbReference>
<dbReference type="RefSeq" id="WP_344918365.1">
    <property type="nucleotide sequence ID" value="NZ_BAABAQ010000004.1"/>
</dbReference>
<gene>
    <name evidence="1" type="ORF">GCM10022252_29120</name>
</gene>
<dbReference type="EMBL" id="BAABAQ010000004">
    <property type="protein sequence ID" value="GAA4190598.1"/>
    <property type="molecule type" value="Genomic_DNA"/>
</dbReference>
<dbReference type="Pfam" id="PF13365">
    <property type="entry name" value="Trypsin_2"/>
    <property type="match status" value="1"/>
</dbReference>
<sequence>MKVPAFLGRILDGGGLARGTCFQFTPRIIVTAWHVLAELGCDEPEAEIEVGALDGSSPTFGARVVAGDPARDLAVLRAERPFDRSVPGLAASAGVRLRTDGYVMGVPQIDDPGHEYELLTATGHWEGPVHRDGVDLARFSSSAVLKGMSGAPLLRTADDAVLGVVSGRYNSRDRWLRDSVWISCAEHLAELLSAVPGLRLHDEIVLIGGAAGSVLAPALPADTTELGNPSVTGPGEAAFEAATVLHDLDRSCSGPGGLGAVVDRLAVETALAARQDSVWALELRERLRRHGLDARILLPGLPGHDRAVDLWCAPLGDGVVQPREAWETLVHVVGEQIRGALFRHVSAGCRDHLTAALAGSTAAGTRRFLGHLEALLPLPASTEVAVVERTSEAADLAQAPRRSDRAGHRELIGATAQRMCWLPPSDPYFIGRDELLSQVCDGLVRTLASRGSAVTHLSGQPGAGTSATAVEVARRLADRFSGGVYYLDLFGLDPQRRRGPRTAVRILSEALGIGLSETATDEAAALDLFLTALEDRNVLLLFDNVLDAAHVAPLVRRAASCAVIVTSRDRLQDLADPGLSFGVEPMFRAESVALLRMYAGERGGDGVTLGDIAELCADIPLALRVVGSWLAAGPEVDPGHLRDILANEVTRLQYLDTGARPVGAAIALSYALLSDDGRRALRLMTAFPGAAVTARAYSHASDLDPFRQALVLHRLADQNLSGRTLTVDLQGAKESSFTLYELIRLFALKRRDSEEDPGVLRAFQERAVRFLRDRLREITDLSPEAEFSGELDPEIFHAAEELAERLALVATATDLALDLWLLYSGRKEIDGVARMNQVRIRLLLRNGEPERAVTACHDTAEQLEKMGAAGLAADSYREALQISSAYRLPVPEARTHFKLSTLFGRQREWRQALDHGRTAADLFARLGLHPDALSAVLNNVLLCRWLNEQADRLFWCRQALASPSIHADQDKLSLAKYEAGCTYLAMGELATSLPLIRETEEIDVRIEAWFNAGVTATMLAEVLNDLGHREEVSEALSRAVEHHSRHEHRERFVAALIKLSSWQVHADDYADASATLARAVHAVEDHQDPGVAAPLRRETRIRALLLRELLGEDDPGGSSFLALPDDDGAEDTAEDLDNALELVTRWRTGRVSGDEARDVLRELLCRPSLTYRPDDQPWFYENLTPDHGRRAALGN</sequence>
<evidence type="ECO:0000313" key="1">
    <source>
        <dbReference type="EMBL" id="GAA4190598.1"/>
    </source>
</evidence>
<dbReference type="Gene3D" id="3.40.50.300">
    <property type="entry name" value="P-loop containing nucleotide triphosphate hydrolases"/>
    <property type="match status" value="1"/>
</dbReference>
<dbReference type="InterPro" id="IPR011990">
    <property type="entry name" value="TPR-like_helical_dom_sf"/>
</dbReference>
<dbReference type="Gene3D" id="1.25.40.10">
    <property type="entry name" value="Tetratricopeptide repeat domain"/>
    <property type="match status" value="1"/>
</dbReference>
<comment type="caution">
    <text evidence="1">The sequence shown here is derived from an EMBL/GenBank/DDBJ whole genome shotgun (WGS) entry which is preliminary data.</text>
</comment>
<dbReference type="PANTHER" id="PTHR47691:SF3">
    <property type="entry name" value="HTH-TYPE TRANSCRIPTIONAL REGULATOR RV0890C-RELATED"/>
    <property type="match status" value="1"/>
</dbReference>
<accession>A0ABP8AU33</accession>
<dbReference type="SUPFAM" id="SSF48452">
    <property type="entry name" value="TPR-like"/>
    <property type="match status" value="2"/>
</dbReference>
<proteinExistence type="predicted"/>
<protein>
    <recommendedName>
        <fullName evidence="3">NB-ARC domain-containing protein</fullName>
    </recommendedName>
</protein>
<reference evidence="2" key="1">
    <citation type="journal article" date="2019" name="Int. J. Syst. Evol. Microbiol.">
        <title>The Global Catalogue of Microorganisms (GCM) 10K type strain sequencing project: providing services to taxonomists for standard genome sequencing and annotation.</title>
        <authorList>
            <consortium name="The Broad Institute Genomics Platform"/>
            <consortium name="The Broad Institute Genome Sequencing Center for Infectious Disease"/>
            <person name="Wu L."/>
            <person name="Ma J."/>
        </authorList>
    </citation>
    <scope>NUCLEOTIDE SEQUENCE [LARGE SCALE GENOMIC DNA]</scope>
    <source>
        <strain evidence="2">JCM 17388</strain>
    </source>
</reference>
<organism evidence="1 2">
    <name type="scientific">Streptosporangium oxazolinicum</name>
    <dbReference type="NCBI Taxonomy" id="909287"/>
    <lineage>
        <taxon>Bacteria</taxon>
        <taxon>Bacillati</taxon>
        <taxon>Actinomycetota</taxon>
        <taxon>Actinomycetes</taxon>
        <taxon>Streptosporangiales</taxon>
        <taxon>Streptosporangiaceae</taxon>
        <taxon>Streptosporangium</taxon>
    </lineage>
</organism>
<dbReference type="PANTHER" id="PTHR47691">
    <property type="entry name" value="REGULATOR-RELATED"/>
    <property type="match status" value="1"/>
</dbReference>
<dbReference type="InterPro" id="IPR009003">
    <property type="entry name" value="Peptidase_S1_PA"/>
</dbReference>
<dbReference type="Proteomes" id="UP001501251">
    <property type="component" value="Unassembled WGS sequence"/>
</dbReference>
<evidence type="ECO:0000313" key="2">
    <source>
        <dbReference type="Proteomes" id="UP001501251"/>
    </source>
</evidence>
<dbReference type="Gene3D" id="2.40.10.120">
    <property type="match status" value="1"/>
</dbReference>
<dbReference type="SUPFAM" id="SSF52540">
    <property type="entry name" value="P-loop containing nucleoside triphosphate hydrolases"/>
    <property type="match status" value="1"/>
</dbReference>
<evidence type="ECO:0008006" key="3">
    <source>
        <dbReference type="Google" id="ProtNLM"/>
    </source>
</evidence>